<evidence type="ECO:0000256" key="15">
    <source>
        <dbReference type="RuleBase" id="RU004951"/>
    </source>
</evidence>
<comment type="similarity">
    <text evidence="15">Belongs to the G-protein coupled receptor 1 family. Opsin subfamily.</text>
</comment>
<keyword evidence="8 15" id="KW-0297">G-protein coupled receptor</keyword>
<dbReference type="InterPro" id="IPR001391">
    <property type="entry name" value="Opsin_lateye"/>
</dbReference>
<dbReference type="GO" id="GO:0007601">
    <property type="term" value="P:visual perception"/>
    <property type="evidence" value="ECO:0007669"/>
    <property type="project" value="UniProtKB-KW"/>
</dbReference>
<gene>
    <name evidence="18" type="primary">RhLWA1</name>
</gene>
<dbReference type="PRINTS" id="PR00578">
    <property type="entry name" value="OPSINLTRLEYE"/>
</dbReference>
<keyword evidence="14" id="KW-0844">Vision</keyword>
<dbReference type="InterPro" id="IPR027430">
    <property type="entry name" value="Retinal_BS"/>
</dbReference>
<accession>A0A0C6G6T3</accession>
<dbReference type="GO" id="GO:0004930">
    <property type="term" value="F:G protein-coupled receptor activity"/>
    <property type="evidence" value="ECO:0007669"/>
    <property type="project" value="UniProtKB-KW"/>
</dbReference>
<protein>
    <submittedName>
        <fullName evidence="18">RhLWA1 protein</fullName>
    </submittedName>
</protein>
<proteinExistence type="evidence at transcript level"/>
<dbReference type="PROSITE" id="PS00237">
    <property type="entry name" value="G_PROTEIN_RECEP_F1_1"/>
    <property type="match status" value="1"/>
</dbReference>
<feature type="transmembrane region" description="Helical" evidence="15">
    <location>
        <begin position="90"/>
        <end position="108"/>
    </location>
</feature>
<dbReference type="PRINTS" id="PR00238">
    <property type="entry name" value="OPSIN"/>
</dbReference>
<keyword evidence="6 15" id="KW-1133">Transmembrane helix</keyword>
<keyword evidence="4 15" id="KW-0812">Transmembrane</keyword>
<name>A0A0C6G6T3_9ODON</name>
<evidence type="ECO:0000256" key="7">
    <source>
        <dbReference type="ARBA" id="ARBA00022991"/>
    </source>
</evidence>
<dbReference type="PROSITE" id="PS50262">
    <property type="entry name" value="G_PROTEIN_RECEP_F1_2"/>
    <property type="match status" value="1"/>
</dbReference>
<dbReference type="PROSITE" id="PS00238">
    <property type="entry name" value="OPSIN"/>
    <property type="match status" value="1"/>
</dbReference>
<evidence type="ECO:0000256" key="14">
    <source>
        <dbReference type="ARBA" id="ARBA00023305"/>
    </source>
</evidence>
<evidence type="ECO:0000256" key="2">
    <source>
        <dbReference type="ARBA" id="ARBA00022543"/>
    </source>
</evidence>
<dbReference type="Gene3D" id="1.20.1070.10">
    <property type="entry name" value="Rhodopsin 7-helix transmembrane proteins"/>
    <property type="match status" value="1"/>
</dbReference>
<keyword evidence="13 15" id="KW-0807">Transducer</keyword>
<dbReference type="Pfam" id="PF00001">
    <property type="entry name" value="7tm_1"/>
    <property type="match status" value="1"/>
</dbReference>
<dbReference type="EMBL" id="LC009292">
    <property type="protein sequence ID" value="BAQ54940.1"/>
    <property type="molecule type" value="mRNA"/>
</dbReference>
<dbReference type="CDD" id="cd15079">
    <property type="entry name" value="7tmA_photoreceptors_insect"/>
    <property type="match status" value="1"/>
</dbReference>
<dbReference type="InterPro" id="IPR000276">
    <property type="entry name" value="GPCR_Rhodpsn"/>
</dbReference>
<keyword evidence="11 15" id="KW-0675">Receptor</keyword>
<evidence type="ECO:0000256" key="4">
    <source>
        <dbReference type="ARBA" id="ARBA00022692"/>
    </source>
</evidence>
<keyword evidence="7 15" id="KW-0157">Chromophore</keyword>
<feature type="region of interest" description="Disordered" evidence="16">
    <location>
        <begin position="356"/>
        <end position="378"/>
    </location>
</feature>
<dbReference type="AlphaFoldDB" id="A0A0C6G6T3"/>
<evidence type="ECO:0000256" key="16">
    <source>
        <dbReference type="SAM" id="MobiDB-lite"/>
    </source>
</evidence>
<evidence type="ECO:0000256" key="11">
    <source>
        <dbReference type="ARBA" id="ARBA00023170"/>
    </source>
</evidence>
<dbReference type="SUPFAM" id="SSF81321">
    <property type="entry name" value="Family A G protein-coupled receptor-like"/>
    <property type="match status" value="1"/>
</dbReference>
<evidence type="ECO:0000256" key="10">
    <source>
        <dbReference type="ARBA" id="ARBA00023157"/>
    </source>
</evidence>
<dbReference type="GO" id="GO:0016020">
    <property type="term" value="C:membrane"/>
    <property type="evidence" value="ECO:0007669"/>
    <property type="project" value="UniProtKB-SubCell"/>
</dbReference>
<keyword evidence="2 15" id="KW-0600">Photoreceptor protein</keyword>
<feature type="transmembrane region" description="Helical" evidence="15">
    <location>
        <begin position="170"/>
        <end position="191"/>
    </location>
</feature>
<keyword evidence="10" id="KW-1015">Disulfide bond</keyword>
<feature type="transmembrane region" description="Helical" evidence="15">
    <location>
        <begin position="218"/>
        <end position="241"/>
    </location>
</feature>
<evidence type="ECO:0000256" key="9">
    <source>
        <dbReference type="ARBA" id="ARBA00023136"/>
    </source>
</evidence>
<keyword evidence="5 15" id="KW-0681">Retinal protein</keyword>
<keyword evidence="9 15" id="KW-0472">Membrane</keyword>
<dbReference type="InterPro" id="IPR050125">
    <property type="entry name" value="GPCR_opsins"/>
</dbReference>
<evidence type="ECO:0000256" key="13">
    <source>
        <dbReference type="ARBA" id="ARBA00023224"/>
    </source>
</evidence>
<organism evidence="18">
    <name type="scientific">Indolestes peregrinus</name>
    <dbReference type="NCBI Taxonomy" id="546916"/>
    <lineage>
        <taxon>Eukaryota</taxon>
        <taxon>Metazoa</taxon>
        <taxon>Ecdysozoa</taxon>
        <taxon>Arthropoda</taxon>
        <taxon>Hexapoda</taxon>
        <taxon>Insecta</taxon>
        <taxon>Pterygota</taxon>
        <taxon>Palaeoptera</taxon>
        <taxon>Odonata</taxon>
        <taxon>Zygoptera</taxon>
        <taxon>Lestidae</taxon>
        <taxon>Indolestes</taxon>
    </lineage>
</organism>
<evidence type="ECO:0000256" key="8">
    <source>
        <dbReference type="ARBA" id="ARBA00023040"/>
    </source>
</evidence>
<dbReference type="InterPro" id="IPR001760">
    <property type="entry name" value="Opsin"/>
</dbReference>
<dbReference type="InterPro" id="IPR017452">
    <property type="entry name" value="GPCR_Rhodpsn_7TM"/>
</dbReference>
<keyword evidence="12" id="KW-0325">Glycoprotein</keyword>
<evidence type="ECO:0000259" key="17">
    <source>
        <dbReference type="PROSITE" id="PS50262"/>
    </source>
</evidence>
<dbReference type="PRINTS" id="PR00237">
    <property type="entry name" value="GPCRRHODOPSN"/>
</dbReference>
<evidence type="ECO:0000256" key="1">
    <source>
        <dbReference type="ARBA" id="ARBA00004141"/>
    </source>
</evidence>
<evidence type="ECO:0000256" key="12">
    <source>
        <dbReference type="ARBA" id="ARBA00023180"/>
    </source>
</evidence>
<evidence type="ECO:0000256" key="6">
    <source>
        <dbReference type="ARBA" id="ARBA00022989"/>
    </source>
</evidence>
<evidence type="ECO:0000256" key="3">
    <source>
        <dbReference type="ARBA" id="ARBA00022606"/>
    </source>
</evidence>
<comment type="subcellular location">
    <subcellularLocation>
        <location evidence="1 15">Membrane</location>
        <topology evidence="1 15">Multi-pass membrane protein</topology>
    </subcellularLocation>
</comment>
<dbReference type="GO" id="GO:0009881">
    <property type="term" value="F:photoreceptor activity"/>
    <property type="evidence" value="ECO:0007669"/>
    <property type="project" value="UniProtKB-KW"/>
</dbReference>
<evidence type="ECO:0000313" key="18">
    <source>
        <dbReference type="EMBL" id="BAQ54940.1"/>
    </source>
</evidence>
<feature type="transmembrane region" description="Helical" evidence="15">
    <location>
        <begin position="313"/>
        <end position="334"/>
    </location>
</feature>
<sequence>MAGAAGPSFNAYSWGGASSFSGNMTVVDKVPPEMLFLVDSHWFQFPPLNPLWHSILGFFISLLGCISICGNGVVIYVFSTTKSLRTPSNLFVVNLAISDFMLMATMAPMMTINCYFETWVLGPFMCQIYGMLGSCFGCVSIWTMVVIAMDRYNVIVKGMSGKPMTIKRAVFWLFQVWANSIVWTVAPVLGWNRYVPEGNMTSCGTDYLSTDWVSVSYIWAYSVFVYGLPLFVIIYCYWYIVQAVAAHERSMKEQAKKMNVASLRSSEAQATSAECKLAKIALMTISLWFVAWTPYLIINLAGLTAPSSLSPLASIWGAVFAKANACYNPIVYGISHPKYRAALYQRFPSLACATDNGDSDAKSQGSTATAISDEKTAA</sequence>
<dbReference type="GO" id="GO:0007602">
    <property type="term" value="P:phototransduction"/>
    <property type="evidence" value="ECO:0007669"/>
    <property type="project" value="UniProtKB-KW"/>
</dbReference>
<keyword evidence="3 15" id="KW-0716">Sensory transduction</keyword>
<dbReference type="PANTHER" id="PTHR24240">
    <property type="entry name" value="OPSIN"/>
    <property type="match status" value="1"/>
</dbReference>
<feature type="domain" description="G-protein coupled receptors family 1 profile" evidence="17">
    <location>
        <begin position="70"/>
        <end position="332"/>
    </location>
</feature>
<feature type="transmembrane region" description="Helical" evidence="15">
    <location>
        <begin position="51"/>
        <end position="78"/>
    </location>
</feature>
<evidence type="ECO:0000256" key="5">
    <source>
        <dbReference type="ARBA" id="ARBA00022925"/>
    </source>
</evidence>
<dbReference type="FunFam" id="1.20.1070.10:FF:000044">
    <property type="entry name" value="Opsin, ultraviolet-sensitive"/>
    <property type="match status" value="1"/>
</dbReference>
<reference evidence="18" key="1">
    <citation type="journal article" date="2015" name="Proc. Natl. Acad. Sci. U.S.A.">
        <title>Extraordinary diversity of visual opsin genes in dragonflies.</title>
        <authorList>
            <person name="Futahashi R."/>
            <person name="Kawahara-Miki R."/>
            <person name="Kinoshita M."/>
            <person name="Yoshitake K."/>
            <person name="Yajima S."/>
            <person name="Arikawa K."/>
            <person name="Fukatsu T."/>
        </authorList>
    </citation>
    <scope>NUCLEOTIDE SEQUENCE</scope>
</reference>
<feature type="transmembrane region" description="Helical" evidence="15">
    <location>
        <begin position="128"/>
        <end position="149"/>
    </location>
</feature>
<feature type="transmembrane region" description="Helical" evidence="15">
    <location>
        <begin position="280"/>
        <end position="301"/>
    </location>
</feature>